<accession>A0A852Z031</accession>
<protein>
    <submittedName>
        <fullName evidence="1">Uncharacterized protein</fullName>
    </submittedName>
</protein>
<sequence>MVPKLIAFGVRLLLIKAVATGDAVCVRVG</sequence>
<dbReference type="EMBL" id="JACBYW010000003">
    <property type="protein sequence ID" value="NYH78615.1"/>
    <property type="molecule type" value="Genomic_DNA"/>
</dbReference>
<evidence type="ECO:0000313" key="1">
    <source>
        <dbReference type="EMBL" id="NYH78615.1"/>
    </source>
</evidence>
<keyword evidence="2" id="KW-1185">Reference proteome</keyword>
<organism evidence="1 2">
    <name type="scientific">Actinopolyspora biskrensis</name>
    <dbReference type="NCBI Taxonomy" id="1470178"/>
    <lineage>
        <taxon>Bacteria</taxon>
        <taxon>Bacillati</taxon>
        <taxon>Actinomycetota</taxon>
        <taxon>Actinomycetes</taxon>
        <taxon>Actinopolysporales</taxon>
        <taxon>Actinopolysporaceae</taxon>
        <taxon>Actinopolyspora</taxon>
    </lineage>
</organism>
<reference evidence="1 2" key="1">
    <citation type="submission" date="2020-07" db="EMBL/GenBank/DDBJ databases">
        <title>Genomic Encyclopedia of Type Strains, Phase III (KMG-III): the genomes of soil and plant-associated and newly described type strains.</title>
        <authorList>
            <person name="Whitman W."/>
        </authorList>
    </citation>
    <scope>NUCLEOTIDE SEQUENCE [LARGE SCALE GENOMIC DNA]</scope>
    <source>
        <strain evidence="1 2">CECT 8576</strain>
    </source>
</reference>
<dbReference type="AlphaFoldDB" id="A0A852Z031"/>
<evidence type="ECO:0000313" key="2">
    <source>
        <dbReference type="Proteomes" id="UP000548304"/>
    </source>
</evidence>
<dbReference type="Proteomes" id="UP000548304">
    <property type="component" value="Unassembled WGS sequence"/>
</dbReference>
<comment type="caution">
    <text evidence="1">The sequence shown here is derived from an EMBL/GenBank/DDBJ whole genome shotgun (WGS) entry which is preliminary data.</text>
</comment>
<name>A0A852Z031_9ACTN</name>
<gene>
    <name evidence="1" type="ORF">FHR84_001940</name>
</gene>
<proteinExistence type="predicted"/>